<dbReference type="InterPro" id="IPR025140">
    <property type="entry name" value="Holin_2-3"/>
</dbReference>
<evidence type="ECO:0008006" key="4">
    <source>
        <dbReference type="Google" id="ProtNLM"/>
    </source>
</evidence>
<dbReference type="Pfam" id="PF13272">
    <property type="entry name" value="Holin_2-3"/>
    <property type="match status" value="1"/>
</dbReference>
<dbReference type="EMBL" id="CP012621">
    <property type="protein sequence ID" value="ATG73663.1"/>
    <property type="molecule type" value="Genomic_DNA"/>
</dbReference>
<organism evidence="2 3">
    <name type="scientific">Zobellella denitrificans</name>
    <dbReference type="NCBI Taxonomy" id="347534"/>
    <lineage>
        <taxon>Bacteria</taxon>
        <taxon>Pseudomonadati</taxon>
        <taxon>Pseudomonadota</taxon>
        <taxon>Gammaproteobacteria</taxon>
        <taxon>Aeromonadales</taxon>
        <taxon>Aeromonadaceae</taxon>
        <taxon>Zobellella</taxon>
    </lineage>
</organism>
<feature type="transmembrane region" description="Helical" evidence="1">
    <location>
        <begin position="7"/>
        <end position="25"/>
    </location>
</feature>
<dbReference type="RefSeq" id="WP_096778937.1">
    <property type="nucleotide sequence ID" value="NZ_CP012621.1"/>
</dbReference>
<protein>
    <recommendedName>
        <fullName evidence="4">2/3 transmembrane domain holin</fullName>
    </recommendedName>
</protein>
<keyword evidence="1" id="KW-0812">Transmembrane</keyword>
<feature type="transmembrane region" description="Helical" evidence="1">
    <location>
        <begin position="31"/>
        <end position="49"/>
    </location>
</feature>
<dbReference type="Proteomes" id="UP000217763">
    <property type="component" value="Chromosome"/>
</dbReference>
<accession>A0A291HNE4</accession>
<keyword evidence="1" id="KW-0472">Membrane</keyword>
<sequence length="93" mass="10168">MICLPRLSIWIIVTGLLLLAIGWLSPVQLPVVLYKLGLVTLGGVLGYWLDRGLFPYARPHQLLDDDPDGPGHLSMIRRALIVLACILGLTLGL</sequence>
<gene>
    <name evidence="2" type="ORF">AN401_07165</name>
</gene>
<name>A0A291HNE4_9GAMM</name>
<dbReference type="AlphaFoldDB" id="A0A291HNE4"/>
<dbReference type="KEGG" id="zdf:AN401_07165"/>
<evidence type="ECO:0000313" key="2">
    <source>
        <dbReference type="EMBL" id="ATG73663.1"/>
    </source>
</evidence>
<evidence type="ECO:0000313" key="3">
    <source>
        <dbReference type="Proteomes" id="UP000217763"/>
    </source>
</evidence>
<keyword evidence="3" id="KW-1185">Reference proteome</keyword>
<proteinExistence type="predicted"/>
<keyword evidence="1" id="KW-1133">Transmembrane helix</keyword>
<evidence type="ECO:0000256" key="1">
    <source>
        <dbReference type="SAM" id="Phobius"/>
    </source>
</evidence>
<reference evidence="3" key="1">
    <citation type="submission" date="2015-09" db="EMBL/GenBank/DDBJ databases">
        <authorList>
            <person name="Shao Z."/>
            <person name="Wang L."/>
        </authorList>
    </citation>
    <scope>NUCLEOTIDE SEQUENCE [LARGE SCALE GENOMIC DNA]</scope>
    <source>
        <strain evidence="3">F13-1</strain>
    </source>
</reference>